<evidence type="ECO:0000256" key="1">
    <source>
        <dbReference type="SAM" id="MobiDB-lite"/>
    </source>
</evidence>
<organism evidence="2 3">
    <name type="scientific">Hibiscus sabdariffa</name>
    <name type="common">roselle</name>
    <dbReference type="NCBI Taxonomy" id="183260"/>
    <lineage>
        <taxon>Eukaryota</taxon>
        <taxon>Viridiplantae</taxon>
        <taxon>Streptophyta</taxon>
        <taxon>Embryophyta</taxon>
        <taxon>Tracheophyta</taxon>
        <taxon>Spermatophyta</taxon>
        <taxon>Magnoliopsida</taxon>
        <taxon>eudicotyledons</taxon>
        <taxon>Gunneridae</taxon>
        <taxon>Pentapetalae</taxon>
        <taxon>rosids</taxon>
        <taxon>malvids</taxon>
        <taxon>Malvales</taxon>
        <taxon>Malvaceae</taxon>
        <taxon>Malvoideae</taxon>
        <taxon>Hibiscus</taxon>
    </lineage>
</organism>
<name>A0ABR2CVA2_9ROSI</name>
<proteinExistence type="predicted"/>
<dbReference type="EMBL" id="JBBPBM010000042">
    <property type="protein sequence ID" value="KAK8523718.1"/>
    <property type="molecule type" value="Genomic_DNA"/>
</dbReference>
<feature type="compositionally biased region" description="Basic and acidic residues" evidence="1">
    <location>
        <begin position="1"/>
        <end position="11"/>
    </location>
</feature>
<feature type="region of interest" description="Disordered" evidence="1">
    <location>
        <begin position="1"/>
        <end position="21"/>
    </location>
</feature>
<sequence length="106" mass="11338">MEWEGGRDGVGEGRIAFGEPRRRLAGITPEHGREPNRRWGVVLRTLMVATRWAMVCEADAPMGRGPLPPGGVRGSSTLGTATARWCARVPHPGLIPSPMLCEAAAP</sequence>
<protein>
    <submittedName>
        <fullName evidence="2">Uncharacterized protein</fullName>
    </submittedName>
</protein>
<accession>A0ABR2CVA2</accession>
<keyword evidence="3" id="KW-1185">Reference proteome</keyword>
<dbReference type="Proteomes" id="UP001472677">
    <property type="component" value="Unassembled WGS sequence"/>
</dbReference>
<reference evidence="2 3" key="1">
    <citation type="journal article" date="2024" name="G3 (Bethesda)">
        <title>Genome assembly of Hibiscus sabdariffa L. provides insights into metabolisms of medicinal natural products.</title>
        <authorList>
            <person name="Kim T."/>
        </authorList>
    </citation>
    <scope>NUCLEOTIDE SEQUENCE [LARGE SCALE GENOMIC DNA]</scope>
    <source>
        <strain evidence="2">TK-2024</strain>
        <tissue evidence="2">Old leaves</tissue>
    </source>
</reference>
<evidence type="ECO:0000313" key="2">
    <source>
        <dbReference type="EMBL" id="KAK8523718.1"/>
    </source>
</evidence>
<comment type="caution">
    <text evidence="2">The sequence shown here is derived from an EMBL/GenBank/DDBJ whole genome shotgun (WGS) entry which is preliminary data.</text>
</comment>
<evidence type="ECO:0000313" key="3">
    <source>
        <dbReference type="Proteomes" id="UP001472677"/>
    </source>
</evidence>
<gene>
    <name evidence="2" type="ORF">V6N12_013803</name>
</gene>